<comment type="subcellular location">
    <subcellularLocation>
        <location evidence="1">Cell membrane</location>
        <topology evidence="1">Multi-pass membrane protein</topology>
    </subcellularLocation>
</comment>
<gene>
    <name evidence="9" type="primary">mdtD</name>
    <name evidence="9" type="ORF">N5K24_25465</name>
</gene>
<evidence type="ECO:0000256" key="3">
    <source>
        <dbReference type="ARBA" id="ARBA00022475"/>
    </source>
</evidence>
<dbReference type="Proteomes" id="UP001161276">
    <property type="component" value="Unassembled WGS sequence"/>
</dbReference>
<evidence type="ECO:0000256" key="6">
    <source>
        <dbReference type="ARBA" id="ARBA00023136"/>
    </source>
</evidence>
<dbReference type="AlphaFoldDB" id="A0AA42WE78"/>
<evidence type="ECO:0000256" key="5">
    <source>
        <dbReference type="ARBA" id="ARBA00022989"/>
    </source>
</evidence>
<dbReference type="PROSITE" id="PS50850">
    <property type="entry name" value="MFS"/>
    <property type="match status" value="1"/>
</dbReference>
<keyword evidence="6 7" id="KW-0472">Membrane</keyword>
<feature type="transmembrane region" description="Helical" evidence="7">
    <location>
        <begin position="401"/>
        <end position="424"/>
    </location>
</feature>
<organism evidence="9 10">
    <name type="scientific">Achromobacter marplatensis</name>
    <dbReference type="NCBI Taxonomy" id="470868"/>
    <lineage>
        <taxon>Bacteria</taxon>
        <taxon>Pseudomonadati</taxon>
        <taxon>Pseudomonadota</taxon>
        <taxon>Betaproteobacteria</taxon>
        <taxon>Burkholderiales</taxon>
        <taxon>Alcaligenaceae</taxon>
        <taxon>Achromobacter</taxon>
    </lineage>
</organism>
<feature type="transmembrane region" description="Helical" evidence="7">
    <location>
        <begin position="233"/>
        <end position="251"/>
    </location>
</feature>
<dbReference type="Pfam" id="PF07690">
    <property type="entry name" value="MFS_1"/>
    <property type="match status" value="1"/>
</dbReference>
<feature type="transmembrane region" description="Helical" evidence="7">
    <location>
        <begin position="110"/>
        <end position="131"/>
    </location>
</feature>
<dbReference type="Gene3D" id="1.20.1250.20">
    <property type="entry name" value="MFS general substrate transporter like domains"/>
    <property type="match status" value="1"/>
</dbReference>
<feature type="transmembrane region" description="Helical" evidence="7">
    <location>
        <begin position="171"/>
        <end position="189"/>
    </location>
</feature>
<dbReference type="SUPFAM" id="SSF103473">
    <property type="entry name" value="MFS general substrate transporter"/>
    <property type="match status" value="1"/>
</dbReference>
<keyword evidence="4 7" id="KW-0812">Transmembrane</keyword>
<evidence type="ECO:0000256" key="4">
    <source>
        <dbReference type="ARBA" id="ARBA00022692"/>
    </source>
</evidence>
<evidence type="ECO:0000256" key="2">
    <source>
        <dbReference type="ARBA" id="ARBA00022448"/>
    </source>
</evidence>
<keyword evidence="3" id="KW-1003">Cell membrane</keyword>
<feature type="transmembrane region" description="Helical" evidence="7">
    <location>
        <begin position="308"/>
        <end position="325"/>
    </location>
</feature>
<keyword evidence="2" id="KW-0813">Transport</keyword>
<sequence>MAFAQYDSSMAKPSSQQALLWVVAACFFMQTLDTTIVNTALPTMARSLGEEALALKPVVVAYTLTMAMLTPASGWLADRYGTRRVYLAAILIFAMGSVFCAMAQTLTQLTIARVVQGVGGSMLVPIGRLAVLRRVPGDQYISALAFVSIAGQVGPIFGPTLGGLLVQVASWHWIFMINVPIGITGLLAVRRYLPEDALSDVAPFDVLGCTLLSLCMVSFSLGLDLPAGAGRMAWSTGLFALSALTVLLYVVHARKRQNPLFQLRLFREPNFSVGLVGNLVCRIGSSAVPFLLPLLLQLQLGYSPLQSGLMMLPAAIAGTITKPWIAPLVRRYGYDTFLLVNTVLVGASIVSFAAISPGWPLALQVVQLALFGATNSMQFAAMNSVTLKGLSKRDAASGNSLFSMIQMLAIGLGVTIGGGLVGMFSGEANASLGRAFTLSFVCVGVITLLSGWVFRRLDMSQLGRPADNRPAAG</sequence>
<feature type="transmembrane region" description="Helical" evidence="7">
    <location>
        <begin position="271"/>
        <end position="296"/>
    </location>
</feature>
<evidence type="ECO:0000313" key="10">
    <source>
        <dbReference type="Proteomes" id="UP001161276"/>
    </source>
</evidence>
<dbReference type="NCBIfam" id="TIGR00711">
    <property type="entry name" value="efflux_EmrB"/>
    <property type="match status" value="1"/>
</dbReference>
<dbReference type="InterPro" id="IPR004638">
    <property type="entry name" value="EmrB-like"/>
</dbReference>
<dbReference type="InterPro" id="IPR036259">
    <property type="entry name" value="MFS_trans_sf"/>
</dbReference>
<dbReference type="RefSeq" id="WP_280029112.1">
    <property type="nucleotide sequence ID" value="NZ_JAOCKG010000015.1"/>
</dbReference>
<dbReference type="Gene3D" id="1.20.1720.10">
    <property type="entry name" value="Multidrug resistance protein D"/>
    <property type="match status" value="1"/>
</dbReference>
<feature type="transmembrane region" description="Helical" evidence="7">
    <location>
        <begin position="436"/>
        <end position="454"/>
    </location>
</feature>
<evidence type="ECO:0000313" key="9">
    <source>
        <dbReference type="EMBL" id="MDH2053774.1"/>
    </source>
</evidence>
<protein>
    <submittedName>
        <fullName evidence="9">Multidrug transporter subunit MdtD</fullName>
    </submittedName>
</protein>
<keyword evidence="5 7" id="KW-1133">Transmembrane helix</keyword>
<evidence type="ECO:0000256" key="1">
    <source>
        <dbReference type="ARBA" id="ARBA00004651"/>
    </source>
</evidence>
<proteinExistence type="predicted"/>
<dbReference type="EMBL" id="JAOCKG010000015">
    <property type="protein sequence ID" value="MDH2053774.1"/>
    <property type="molecule type" value="Genomic_DNA"/>
</dbReference>
<dbReference type="PRINTS" id="PR01036">
    <property type="entry name" value="TCRTETB"/>
</dbReference>
<evidence type="ECO:0000256" key="7">
    <source>
        <dbReference type="SAM" id="Phobius"/>
    </source>
</evidence>
<evidence type="ECO:0000259" key="8">
    <source>
        <dbReference type="PROSITE" id="PS50850"/>
    </source>
</evidence>
<dbReference type="NCBIfam" id="NF007799">
    <property type="entry name" value="PRK10504.1"/>
    <property type="match status" value="1"/>
</dbReference>
<feature type="domain" description="Major facilitator superfamily (MFS) profile" evidence="8">
    <location>
        <begin position="19"/>
        <end position="462"/>
    </location>
</feature>
<comment type="caution">
    <text evidence="9">The sequence shown here is derived from an EMBL/GenBank/DDBJ whole genome shotgun (WGS) entry which is preliminary data.</text>
</comment>
<dbReference type="PANTHER" id="PTHR42718">
    <property type="entry name" value="MAJOR FACILITATOR SUPERFAMILY MULTIDRUG TRANSPORTER MFSC"/>
    <property type="match status" value="1"/>
</dbReference>
<accession>A0AA42WE78</accession>
<feature type="transmembrane region" description="Helical" evidence="7">
    <location>
        <begin position="85"/>
        <end position="104"/>
    </location>
</feature>
<feature type="transmembrane region" description="Helical" evidence="7">
    <location>
        <begin position="201"/>
        <end position="221"/>
    </location>
</feature>
<feature type="transmembrane region" description="Helical" evidence="7">
    <location>
        <begin position="337"/>
        <end position="355"/>
    </location>
</feature>
<dbReference type="InterPro" id="IPR011701">
    <property type="entry name" value="MFS"/>
</dbReference>
<dbReference type="PANTHER" id="PTHR42718:SF46">
    <property type="entry name" value="BLR6921 PROTEIN"/>
    <property type="match status" value="1"/>
</dbReference>
<feature type="transmembrane region" description="Helical" evidence="7">
    <location>
        <begin position="58"/>
        <end position="78"/>
    </location>
</feature>
<reference evidence="9" key="1">
    <citation type="submission" date="2022-09" db="EMBL/GenBank/DDBJ databases">
        <title>Intensive care unit water sources are persistently colonized with multi-drug resistant bacteria and are the site of extensive horizontal gene transfer of antibiotic resistance genes.</title>
        <authorList>
            <person name="Diorio-Toth L."/>
        </authorList>
    </citation>
    <scope>NUCLEOTIDE SEQUENCE</scope>
    <source>
        <strain evidence="9">GD03676</strain>
    </source>
</reference>
<feature type="transmembrane region" description="Helical" evidence="7">
    <location>
        <begin position="143"/>
        <end position="165"/>
    </location>
</feature>
<dbReference type="InterPro" id="IPR020846">
    <property type="entry name" value="MFS_dom"/>
</dbReference>
<dbReference type="GO" id="GO:0022857">
    <property type="term" value="F:transmembrane transporter activity"/>
    <property type="evidence" value="ECO:0007669"/>
    <property type="project" value="InterPro"/>
</dbReference>
<feature type="transmembrane region" description="Helical" evidence="7">
    <location>
        <begin position="361"/>
        <end position="381"/>
    </location>
</feature>
<name>A0AA42WE78_9BURK</name>
<dbReference type="GO" id="GO:0005886">
    <property type="term" value="C:plasma membrane"/>
    <property type="evidence" value="ECO:0007669"/>
    <property type="project" value="UniProtKB-SubCell"/>
</dbReference>